<evidence type="ECO:0000256" key="1">
    <source>
        <dbReference type="ARBA" id="ARBA00009219"/>
    </source>
</evidence>
<reference evidence="5 6" key="1">
    <citation type="submission" date="2022-01" db="EMBL/GenBank/DDBJ databases">
        <title>A chromosomal length assembly of Cordylochernes scorpioides.</title>
        <authorList>
            <person name="Zeh D."/>
            <person name="Zeh J."/>
        </authorList>
    </citation>
    <scope>NUCLEOTIDE SEQUENCE [LARGE SCALE GENOMIC DNA]</scope>
    <source>
        <strain evidence="5">IN4F17</strain>
        <tissue evidence="5">Whole Body</tissue>
    </source>
</reference>
<keyword evidence="2 3" id="KW-0560">Oxidoreductase</keyword>
<keyword evidence="6" id="KW-1185">Reference proteome</keyword>
<dbReference type="PANTHER" id="PTHR43245">
    <property type="entry name" value="BIFUNCTIONAL POLYMYXIN RESISTANCE PROTEIN ARNA"/>
    <property type="match status" value="1"/>
</dbReference>
<dbReference type="InterPro" id="IPR050177">
    <property type="entry name" value="Lipid_A_modif_metabolic_enz"/>
</dbReference>
<proteinExistence type="inferred from homology"/>
<name>A0ABY6KVQ0_9ARAC</name>
<evidence type="ECO:0000259" key="4">
    <source>
        <dbReference type="Pfam" id="PF01073"/>
    </source>
</evidence>
<dbReference type="InterPro" id="IPR036291">
    <property type="entry name" value="NAD(P)-bd_dom_sf"/>
</dbReference>
<dbReference type="InterPro" id="IPR002225">
    <property type="entry name" value="3Beta_OHSteriod_DH/Estase"/>
</dbReference>
<sequence>MAKEVVLVTGSSGCLGQHIVKLLQEKSDNVKEIRLYDIKAYSNELGHSDKKPMKEYVADILDMDKLEEAMEGVDCVIHTAAYIDVSLHPDDAKMESVNVRACYMDAMCDVYSFHIRLGCMYELRPTCTLCVKARRMSWPPASRSPCPAWCTPVPWTWSLPGSTSSTAWRTRRLCLAAGCSVRPPAPSTAPRSPYSRLADVPSPMIWVSKSLWFAVLGEDKLRTASIRPTVFYGEGDKYFVTKMFEWARKHNGKFQRVHSLDERLQITYVGNVAWAHLNAKDKLAVDDSVSGEAFYITDETPIQDVYINTKPYFEAAEGVHLSRNVLPYWIVWILLIITSFLMKFFRPLCSNLTIPPLPVVDYLCSTFFFNRTKAILRLDYAPIYTPEEAQERSLAYYKKM</sequence>
<gene>
    <name evidence="5" type="ORF">LAZ67_8002041</name>
</gene>
<evidence type="ECO:0000256" key="3">
    <source>
        <dbReference type="RuleBase" id="RU004475"/>
    </source>
</evidence>
<keyword evidence="3" id="KW-1133">Transmembrane helix</keyword>
<organism evidence="5 6">
    <name type="scientific">Cordylochernes scorpioides</name>
    <dbReference type="NCBI Taxonomy" id="51811"/>
    <lineage>
        <taxon>Eukaryota</taxon>
        <taxon>Metazoa</taxon>
        <taxon>Ecdysozoa</taxon>
        <taxon>Arthropoda</taxon>
        <taxon>Chelicerata</taxon>
        <taxon>Arachnida</taxon>
        <taxon>Pseudoscorpiones</taxon>
        <taxon>Cheliferoidea</taxon>
        <taxon>Chernetidae</taxon>
        <taxon>Cordylochernes</taxon>
    </lineage>
</organism>
<accession>A0ABY6KVQ0</accession>
<dbReference type="Gene3D" id="3.40.50.720">
    <property type="entry name" value="NAD(P)-binding Rossmann-like Domain"/>
    <property type="match status" value="2"/>
</dbReference>
<dbReference type="Proteomes" id="UP001235939">
    <property type="component" value="Chromosome 08"/>
</dbReference>
<evidence type="ECO:0000313" key="5">
    <source>
        <dbReference type="EMBL" id="UYV71175.1"/>
    </source>
</evidence>
<keyword evidence="3" id="KW-0472">Membrane</keyword>
<feature type="domain" description="3-beta hydroxysteroid dehydrogenase/isomerase" evidence="4">
    <location>
        <begin position="7"/>
        <end position="100"/>
    </location>
</feature>
<feature type="transmembrane region" description="Helical" evidence="3">
    <location>
        <begin position="326"/>
        <end position="345"/>
    </location>
</feature>
<feature type="domain" description="3-beta hydroxysteroid dehydrogenase/isomerase" evidence="4">
    <location>
        <begin position="219"/>
        <end position="304"/>
    </location>
</feature>
<dbReference type="SUPFAM" id="SSF51735">
    <property type="entry name" value="NAD(P)-binding Rossmann-fold domains"/>
    <property type="match status" value="1"/>
</dbReference>
<dbReference type="PANTHER" id="PTHR43245:SF51">
    <property type="entry name" value="SHORT CHAIN DEHYDROGENASE_REDUCTASE FAMILY 42E, MEMBER 2"/>
    <property type="match status" value="1"/>
</dbReference>
<dbReference type="Pfam" id="PF01073">
    <property type="entry name" value="3Beta_HSD"/>
    <property type="match status" value="2"/>
</dbReference>
<evidence type="ECO:0000256" key="2">
    <source>
        <dbReference type="ARBA" id="ARBA00023002"/>
    </source>
</evidence>
<keyword evidence="3" id="KW-0812">Transmembrane</keyword>
<evidence type="ECO:0000313" key="6">
    <source>
        <dbReference type="Proteomes" id="UP001235939"/>
    </source>
</evidence>
<dbReference type="EMBL" id="CP092870">
    <property type="protein sequence ID" value="UYV71175.1"/>
    <property type="molecule type" value="Genomic_DNA"/>
</dbReference>
<comment type="similarity">
    <text evidence="1 3">Belongs to the 3-beta-HSD family.</text>
</comment>
<protein>
    <submittedName>
        <fullName evidence="5">Hsd3b6</fullName>
    </submittedName>
</protein>